<feature type="non-terminal residue" evidence="4">
    <location>
        <position position="1"/>
    </location>
</feature>
<keyword evidence="5" id="KW-1185">Reference proteome</keyword>
<dbReference type="PANTHER" id="PTHR45641">
    <property type="entry name" value="TETRATRICOPEPTIDE REPEAT PROTEIN (AFU_ORTHOLOGUE AFUA_6G03870)"/>
    <property type="match status" value="1"/>
</dbReference>
<evidence type="ECO:0000313" key="5">
    <source>
        <dbReference type="Proteomes" id="UP000023152"/>
    </source>
</evidence>
<evidence type="ECO:0000256" key="1">
    <source>
        <dbReference type="ARBA" id="ARBA00022737"/>
    </source>
</evidence>
<evidence type="ECO:0000256" key="2">
    <source>
        <dbReference type="ARBA" id="ARBA00022803"/>
    </source>
</evidence>
<dbReference type="Pfam" id="PF13174">
    <property type="entry name" value="TPR_6"/>
    <property type="match status" value="1"/>
</dbReference>
<evidence type="ECO:0000313" key="4">
    <source>
        <dbReference type="EMBL" id="ETO16540.1"/>
    </source>
</evidence>
<dbReference type="OrthoDB" id="3174329at2759"/>
<comment type="caution">
    <text evidence="4">The sequence shown here is derived from an EMBL/GenBank/DDBJ whole genome shotgun (WGS) entry which is preliminary data.</text>
</comment>
<dbReference type="PROSITE" id="PS50293">
    <property type="entry name" value="TPR_REGION"/>
    <property type="match status" value="3"/>
</dbReference>
<dbReference type="PANTHER" id="PTHR45641:SF1">
    <property type="entry name" value="AAA+ ATPASE DOMAIN-CONTAINING PROTEIN"/>
    <property type="match status" value="1"/>
</dbReference>
<feature type="repeat" description="TPR" evidence="3">
    <location>
        <begin position="860"/>
        <end position="893"/>
    </location>
</feature>
<sequence>EFNSFRIVWKDKYLKIHKEPLNPYSMTLKQGIQQIKDKLQIAGDGMNGTEEVIVFDYSFDKFQPPIQSNINVDDMPLHDTYKHLLDYPNMQVYWEIEGEFMVSDKHIIDVRESKIRHAMHLDGVLTPLIEKPKFNPFFYACDLHKFKLTQNFEPLSNKSAMRNILQEVIKNGYLYDLIHKKQINAHETIKQTLHFNENNVDELIINDKVLTMISDVKQLYHSDIHKYMGYPLQLHHICALLLYTEKTCNVEFSYDQMQFRHHKWKYLDMYLCQAISILHKYERREKSNMELYCGLKGVRRLEHIEKKIRVGIFVSPITASDNLQIAQMNRGNQGCILHFHPSMRRAFNINSCDVSWISSYKYMCEIVFSRLLMLTSGNKKTNNEQNVWNARIENEDEYTQMILLTWTMYDQFIRQTIQISAWWDHCIDFNVIYLMLKLTQGDVNEAISNLALFEEWKLQNSNEQKYKDNTYEFMERRCCNHHVNLLYTFLFDQGLLKKRSSIEAAILSTVSNGLPFVEEDQKIQMPYTTAKVNKNVIESLDLKKHCTLEWLNSNTEAVKIVKAMIQKREKGIVIVANNTSEWNDIKESANVIKTSKSMTDCFLTLLNDSKTEKKKMKEYWIYTIKRNSVILKDVRIDGNVYVVDCRLKCKKRVNITTQLYITKNAKIDQKLTHSIFPIQWDTNMHHNVLVQLQELRDKHLQYLEKGCCDDALNYAQKYFDLSLDAFGIGHPFVADAYHILGAAFNSKEEYDKTIEYFEKALNIILDVFGVNHGWTANVYGALGNVYNAKGEFDKNIEYQKKALKIRLNFFGINHIDAAHSYQSFGDAYYGKKQYDDAIEWHEKALKVRMDTFGANHSDVADTYHILGVVYNEKKEFDKAIEYYEKALQIRLDIFGANHADVVHTYNWLGFLNNETRQFDKAIEYLEKSTKISLEIVGTKHSDIVTSYNNLAFAYDKKEKFDKSIECHHKSLKIRLDISEIDCNGLIKAYNDLGKSYQNKTQYGIAIEWYEKALQLRLDTLGINHGDVADSYHSLAEIYYKQEQYDKAIEFHQKALEIRKKVFGNASTNVGESYWRLAYISEEAGESQSACQYFEKLWKVASTVRGEWDATAFQAKKKVQEIIK</sequence>
<keyword evidence="1" id="KW-0677">Repeat</keyword>
<protein>
    <submittedName>
        <fullName evidence="4">Uncharacterized protein</fullName>
    </submittedName>
</protein>
<dbReference type="InterPro" id="IPR011990">
    <property type="entry name" value="TPR-like_helical_dom_sf"/>
</dbReference>
<dbReference type="AlphaFoldDB" id="X6MTU2"/>
<dbReference type="EMBL" id="ASPP01018137">
    <property type="protein sequence ID" value="ETO16540.1"/>
    <property type="molecule type" value="Genomic_DNA"/>
</dbReference>
<feature type="repeat" description="TPR" evidence="3">
    <location>
        <begin position="818"/>
        <end position="851"/>
    </location>
</feature>
<feature type="repeat" description="TPR" evidence="3">
    <location>
        <begin position="776"/>
        <end position="809"/>
    </location>
</feature>
<feature type="repeat" description="TPR" evidence="3">
    <location>
        <begin position="1028"/>
        <end position="1061"/>
    </location>
</feature>
<dbReference type="SUPFAM" id="SSF48452">
    <property type="entry name" value="TPR-like"/>
    <property type="match status" value="3"/>
</dbReference>
<accession>X6MTU2</accession>
<dbReference type="SUPFAM" id="SSF56399">
    <property type="entry name" value="ADP-ribosylation"/>
    <property type="match status" value="1"/>
</dbReference>
<reference evidence="4 5" key="1">
    <citation type="journal article" date="2013" name="Curr. Biol.">
        <title>The Genome of the Foraminiferan Reticulomyxa filosa.</title>
        <authorList>
            <person name="Glockner G."/>
            <person name="Hulsmann N."/>
            <person name="Schleicher M."/>
            <person name="Noegel A.A."/>
            <person name="Eichinger L."/>
            <person name="Gallinger C."/>
            <person name="Pawlowski J."/>
            <person name="Sierra R."/>
            <person name="Euteneuer U."/>
            <person name="Pillet L."/>
            <person name="Moustafa A."/>
            <person name="Platzer M."/>
            <person name="Groth M."/>
            <person name="Szafranski K."/>
            <person name="Schliwa M."/>
        </authorList>
    </citation>
    <scope>NUCLEOTIDE SEQUENCE [LARGE SCALE GENOMIC DNA]</scope>
</reference>
<gene>
    <name evidence="4" type="ORF">RFI_20800</name>
</gene>
<feature type="repeat" description="TPR" evidence="3">
    <location>
        <begin position="986"/>
        <end position="1019"/>
    </location>
</feature>
<evidence type="ECO:0000256" key="3">
    <source>
        <dbReference type="PROSITE-ProRule" id="PRU00339"/>
    </source>
</evidence>
<organism evidence="4 5">
    <name type="scientific">Reticulomyxa filosa</name>
    <dbReference type="NCBI Taxonomy" id="46433"/>
    <lineage>
        <taxon>Eukaryota</taxon>
        <taxon>Sar</taxon>
        <taxon>Rhizaria</taxon>
        <taxon>Retaria</taxon>
        <taxon>Foraminifera</taxon>
        <taxon>Monothalamids</taxon>
        <taxon>Reticulomyxidae</taxon>
        <taxon>Reticulomyxa</taxon>
    </lineage>
</organism>
<dbReference type="SMART" id="SM00028">
    <property type="entry name" value="TPR"/>
    <property type="match status" value="9"/>
</dbReference>
<dbReference type="PROSITE" id="PS50005">
    <property type="entry name" value="TPR"/>
    <property type="match status" value="6"/>
</dbReference>
<name>X6MTU2_RETFI</name>
<dbReference type="InterPro" id="IPR019734">
    <property type="entry name" value="TPR_rpt"/>
</dbReference>
<dbReference type="OMA" id="ANNTSEW"/>
<keyword evidence="2 3" id="KW-0802">TPR repeat</keyword>
<proteinExistence type="predicted"/>
<feature type="repeat" description="TPR" evidence="3">
    <location>
        <begin position="734"/>
        <end position="767"/>
    </location>
</feature>
<dbReference type="Pfam" id="PF13424">
    <property type="entry name" value="TPR_12"/>
    <property type="match status" value="4"/>
</dbReference>
<dbReference type="Gene3D" id="1.25.40.10">
    <property type="entry name" value="Tetratricopeptide repeat domain"/>
    <property type="match status" value="3"/>
</dbReference>
<dbReference type="Proteomes" id="UP000023152">
    <property type="component" value="Unassembled WGS sequence"/>
</dbReference>